<evidence type="ECO:0000259" key="2">
    <source>
        <dbReference type="SMART" id="SM00062"/>
    </source>
</evidence>
<dbReference type="Proteomes" id="UP000288587">
    <property type="component" value="Unassembled WGS sequence"/>
</dbReference>
<dbReference type="SMART" id="SM00062">
    <property type="entry name" value="PBPb"/>
    <property type="match status" value="1"/>
</dbReference>
<keyword evidence="1" id="KW-0732">Signal</keyword>
<comment type="caution">
    <text evidence="3">The sequence shown here is derived from an EMBL/GenBank/DDBJ whole genome shotgun (WGS) entry which is preliminary data.</text>
</comment>
<dbReference type="SUPFAM" id="SSF53850">
    <property type="entry name" value="Periplasmic binding protein-like II"/>
    <property type="match status" value="1"/>
</dbReference>
<dbReference type="InterPro" id="IPR001638">
    <property type="entry name" value="Solute-binding_3/MltF_N"/>
</dbReference>
<feature type="domain" description="Solute-binding protein family 3/N-terminal" evidence="2">
    <location>
        <begin position="95"/>
        <end position="317"/>
    </location>
</feature>
<reference evidence="3 4" key="1">
    <citation type="submission" date="2019-01" db="EMBL/GenBank/DDBJ databases">
        <authorList>
            <person name="Chen W.-M."/>
        </authorList>
    </citation>
    <scope>NUCLEOTIDE SEQUENCE [LARGE SCALE GENOMIC DNA]</scope>
    <source>
        <strain evidence="3 4">CCP-18</strain>
    </source>
</reference>
<accession>A0A3S2UY33</accession>
<evidence type="ECO:0000256" key="1">
    <source>
        <dbReference type="ARBA" id="ARBA00022729"/>
    </source>
</evidence>
<gene>
    <name evidence="3" type="ORF">EOD73_02185</name>
</gene>
<organism evidence="3 4">
    <name type="scientific">Inhella crocodyli</name>
    <dbReference type="NCBI Taxonomy" id="2499851"/>
    <lineage>
        <taxon>Bacteria</taxon>
        <taxon>Pseudomonadati</taxon>
        <taxon>Pseudomonadota</taxon>
        <taxon>Betaproteobacteria</taxon>
        <taxon>Burkholderiales</taxon>
        <taxon>Sphaerotilaceae</taxon>
        <taxon>Inhella</taxon>
    </lineage>
</organism>
<dbReference type="OrthoDB" id="8907081at2"/>
<sequence length="317" mass="35259">MPRCGRRWSFRTERRGHPRHPAFVFCRGADMAVHKRAMPALNQGVPRVDWLESKAAMPADPKPPHAPSRRTALAACAGLGLSVGPRAEVRAASATLTMVNTVYPPFVNAPNHPLGEGMDVALAREALQRLGLGLRLELVPWRRVLLMLRNGHADLTTTISRREDREAYLHFSVPYRLGANYRFSTRRDSPLQIASLADLGQLRLGVIEGFHYPPTLMTQPGVQRVPGRDIGSLVAMLMANRTDCAVVTAIAGAWEIRERGLEPKLRRQPYEYVSDSPNYMAFAKARWPADTVKSVSEALLQMAKDGTQARIEKHYLG</sequence>
<name>A0A3S2UY33_9BURK</name>
<dbReference type="EMBL" id="SACM01000001">
    <property type="protein sequence ID" value="RVT87850.1"/>
    <property type="molecule type" value="Genomic_DNA"/>
</dbReference>
<protein>
    <submittedName>
        <fullName evidence="3">Transporter substrate-binding domain-containing protein</fullName>
    </submittedName>
</protein>
<dbReference type="PANTHER" id="PTHR35936">
    <property type="entry name" value="MEMBRANE-BOUND LYTIC MUREIN TRANSGLYCOSYLASE F"/>
    <property type="match status" value="1"/>
</dbReference>
<dbReference type="AlphaFoldDB" id="A0A3S2UY33"/>
<dbReference type="PANTHER" id="PTHR35936:SF25">
    <property type="entry name" value="ABC TRANSPORTER SUBSTRATE-BINDING PROTEIN"/>
    <property type="match status" value="1"/>
</dbReference>
<dbReference type="Pfam" id="PF00497">
    <property type="entry name" value="SBP_bac_3"/>
    <property type="match status" value="1"/>
</dbReference>
<proteinExistence type="predicted"/>
<keyword evidence="4" id="KW-1185">Reference proteome</keyword>
<evidence type="ECO:0000313" key="3">
    <source>
        <dbReference type="EMBL" id="RVT87850.1"/>
    </source>
</evidence>
<dbReference type="Gene3D" id="3.40.190.10">
    <property type="entry name" value="Periplasmic binding protein-like II"/>
    <property type="match status" value="2"/>
</dbReference>
<evidence type="ECO:0000313" key="4">
    <source>
        <dbReference type="Proteomes" id="UP000288587"/>
    </source>
</evidence>